<evidence type="ECO:0000313" key="3">
    <source>
        <dbReference type="Proteomes" id="UP001283361"/>
    </source>
</evidence>
<name>A0AAE0YEY5_9GAST</name>
<evidence type="ECO:0000313" key="2">
    <source>
        <dbReference type="EMBL" id="KAK3742664.1"/>
    </source>
</evidence>
<feature type="region of interest" description="Disordered" evidence="1">
    <location>
        <begin position="1"/>
        <end position="72"/>
    </location>
</feature>
<protein>
    <submittedName>
        <fullName evidence="2">Uncharacterized protein</fullName>
    </submittedName>
</protein>
<evidence type="ECO:0000256" key="1">
    <source>
        <dbReference type="SAM" id="MobiDB-lite"/>
    </source>
</evidence>
<keyword evidence="3" id="KW-1185">Reference proteome</keyword>
<gene>
    <name evidence="2" type="ORF">RRG08_025610</name>
</gene>
<dbReference type="AlphaFoldDB" id="A0AAE0YEY5"/>
<comment type="caution">
    <text evidence="2">The sequence shown here is derived from an EMBL/GenBank/DDBJ whole genome shotgun (WGS) entry which is preliminary data.</text>
</comment>
<sequence>MHIIARGSCSSRTLRLHSAEPDMEPSVHLVSSLRPGETTGSPRCQTHPNASRKNKMSTSGQKRCCSTILKRG</sequence>
<reference evidence="2" key="1">
    <citation type="journal article" date="2023" name="G3 (Bethesda)">
        <title>A reference genome for the long-term kleptoplast-retaining sea slug Elysia crispata morphotype clarki.</title>
        <authorList>
            <person name="Eastman K.E."/>
            <person name="Pendleton A.L."/>
            <person name="Shaikh M.A."/>
            <person name="Suttiyut T."/>
            <person name="Ogas R."/>
            <person name="Tomko P."/>
            <person name="Gavelis G."/>
            <person name="Widhalm J.R."/>
            <person name="Wisecaver J.H."/>
        </authorList>
    </citation>
    <scope>NUCLEOTIDE SEQUENCE</scope>
    <source>
        <strain evidence="2">ECLA1</strain>
    </source>
</reference>
<dbReference type="Proteomes" id="UP001283361">
    <property type="component" value="Unassembled WGS sequence"/>
</dbReference>
<accession>A0AAE0YEY5</accession>
<dbReference type="EMBL" id="JAWDGP010006345">
    <property type="protein sequence ID" value="KAK3742664.1"/>
    <property type="molecule type" value="Genomic_DNA"/>
</dbReference>
<organism evidence="2 3">
    <name type="scientific">Elysia crispata</name>
    <name type="common">lettuce slug</name>
    <dbReference type="NCBI Taxonomy" id="231223"/>
    <lineage>
        <taxon>Eukaryota</taxon>
        <taxon>Metazoa</taxon>
        <taxon>Spiralia</taxon>
        <taxon>Lophotrochozoa</taxon>
        <taxon>Mollusca</taxon>
        <taxon>Gastropoda</taxon>
        <taxon>Heterobranchia</taxon>
        <taxon>Euthyneura</taxon>
        <taxon>Panpulmonata</taxon>
        <taxon>Sacoglossa</taxon>
        <taxon>Placobranchoidea</taxon>
        <taxon>Plakobranchidae</taxon>
        <taxon>Elysia</taxon>
    </lineage>
</organism>
<proteinExistence type="predicted"/>
<feature type="compositionally biased region" description="Polar residues" evidence="1">
    <location>
        <begin position="38"/>
        <end position="49"/>
    </location>
</feature>